<feature type="signal peptide" evidence="1">
    <location>
        <begin position="1"/>
        <end position="28"/>
    </location>
</feature>
<comment type="caution">
    <text evidence="3">The sequence shown here is derived from an EMBL/GenBank/DDBJ whole genome shotgun (WGS) entry which is preliminary data.</text>
</comment>
<dbReference type="PROSITE" id="PS00018">
    <property type="entry name" value="EF_HAND_1"/>
    <property type="match status" value="1"/>
</dbReference>
<evidence type="ECO:0000313" key="3">
    <source>
        <dbReference type="EMBL" id="PZO85042.1"/>
    </source>
</evidence>
<feature type="domain" description="EF-hand" evidence="2">
    <location>
        <begin position="67"/>
        <end position="102"/>
    </location>
</feature>
<reference evidence="3 4" key="1">
    <citation type="submission" date="2017-08" db="EMBL/GenBank/DDBJ databases">
        <title>Infants hospitalized years apart are colonized by the same room-sourced microbial strains.</title>
        <authorList>
            <person name="Brooks B."/>
            <person name="Olm M.R."/>
            <person name="Firek B.A."/>
            <person name="Baker R."/>
            <person name="Thomas B.C."/>
            <person name="Morowitz M.J."/>
            <person name="Banfield J.F."/>
        </authorList>
    </citation>
    <scope>NUCLEOTIDE SEQUENCE [LARGE SCALE GENOMIC DNA]</scope>
    <source>
        <strain evidence="3">S2_018_000_R2_104</strain>
    </source>
</reference>
<sequence>MKTENFKKTMFGAMLVGALALPLATANAEGTKVEKNAATTGSSELNSQTFKALDADKSGSLTEEKYNEMPNASVSFNEADANADGKLTLSELRSIPQGSAPHSKLAVD</sequence>
<dbReference type="EMBL" id="QFNK01000161">
    <property type="protein sequence ID" value="PZO85042.1"/>
    <property type="molecule type" value="Genomic_DNA"/>
</dbReference>
<name>A0A2W4ZW09_9BACT</name>
<dbReference type="InterPro" id="IPR011992">
    <property type="entry name" value="EF-hand-dom_pair"/>
</dbReference>
<dbReference type="InterPro" id="IPR018247">
    <property type="entry name" value="EF_Hand_1_Ca_BS"/>
</dbReference>
<evidence type="ECO:0000259" key="2">
    <source>
        <dbReference type="PROSITE" id="PS50222"/>
    </source>
</evidence>
<dbReference type="SUPFAM" id="SSF47473">
    <property type="entry name" value="EF-hand"/>
    <property type="match status" value="1"/>
</dbReference>
<accession>A0A2W4ZW09</accession>
<evidence type="ECO:0000313" key="4">
    <source>
        <dbReference type="Proteomes" id="UP000249557"/>
    </source>
</evidence>
<dbReference type="Gene3D" id="1.10.238.10">
    <property type="entry name" value="EF-hand"/>
    <property type="match status" value="1"/>
</dbReference>
<dbReference type="Proteomes" id="UP000249557">
    <property type="component" value="Unassembled WGS sequence"/>
</dbReference>
<protein>
    <recommendedName>
        <fullName evidence="2">EF-hand domain-containing protein</fullName>
    </recommendedName>
</protein>
<keyword evidence="1" id="KW-0732">Signal</keyword>
<dbReference type="GO" id="GO:0005509">
    <property type="term" value="F:calcium ion binding"/>
    <property type="evidence" value="ECO:0007669"/>
    <property type="project" value="InterPro"/>
</dbReference>
<dbReference type="PROSITE" id="PS50222">
    <property type="entry name" value="EF_HAND_2"/>
    <property type="match status" value="1"/>
</dbReference>
<feature type="chain" id="PRO_5015894768" description="EF-hand domain-containing protein" evidence="1">
    <location>
        <begin position="29"/>
        <end position="108"/>
    </location>
</feature>
<dbReference type="Pfam" id="PF13202">
    <property type="entry name" value="EF-hand_5"/>
    <property type="match status" value="2"/>
</dbReference>
<evidence type="ECO:0000256" key="1">
    <source>
        <dbReference type="SAM" id="SignalP"/>
    </source>
</evidence>
<dbReference type="InterPro" id="IPR002048">
    <property type="entry name" value="EF_hand_dom"/>
</dbReference>
<dbReference type="AlphaFoldDB" id="A0A2W4ZW09"/>
<organism evidence="3 4">
    <name type="scientific">Micavibrio aeruginosavorus</name>
    <dbReference type="NCBI Taxonomy" id="349221"/>
    <lineage>
        <taxon>Bacteria</taxon>
        <taxon>Pseudomonadati</taxon>
        <taxon>Bdellovibrionota</taxon>
        <taxon>Bdellovibrionia</taxon>
        <taxon>Bdellovibrionales</taxon>
        <taxon>Pseudobdellovibrionaceae</taxon>
        <taxon>Micavibrio</taxon>
    </lineage>
</organism>
<gene>
    <name evidence="3" type="ORF">DI626_07865</name>
</gene>
<proteinExistence type="predicted"/>